<keyword evidence="2" id="KW-1185">Reference proteome</keyword>
<accession>A0ACB8BMM1</accession>
<evidence type="ECO:0000313" key="1">
    <source>
        <dbReference type="EMBL" id="KAH7926817.1"/>
    </source>
</evidence>
<reference evidence="1" key="1">
    <citation type="journal article" date="2021" name="New Phytol.">
        <title>Evolutionary innovations through gain and loss of genes in the ectomycorrhizal Boletales.</title>
        <authorList>
            <person name="Wu G."/>
            <person name="Miyauchi S."/>
            <person name="Morin E."/>
            <person name="Kuo A."/>
            <person name="Drula E."/>
            <person name="Varga T."/>
            <person name="Kohler A."/>
            <person name="Feng B."/>
            <person name="Cao Y."/>
            <person name="Lipzen A."/>
            <person name="Daum C."/>
            <person name="Hundley H."/>
            <person name="Pangilinan J."/>
            <person name="Johnson J."/>
            <person name="Barry K."/>
            <person name="LaButti K."/>
            <person name="Ng V."/>
            <person name="Ahrendt S."/>
            <person name="Min B."/>
            <person name="Choi I.G."/>
            <person name="Park H."/>
            <person name="Plett J.M."/>
            <person name="Magnuson J."/>
            <person name="Spatafora J.W."/>
            <person name="Nagy L.G."/>
            <person name="Henrissat B."/>
            <person name="Grigoriev I.V."/>
            <person name="Yang Z.L."/>
            <person name="Xu J."/>
            <person name="Martin F.M."/>
        </authorList>
    </citation>
    <scope>NUCLEOTIDE SEQUENCE</scope>
    <source>
        <strain evidence="1">KUC20120723A-06</strain>
    </source>
</reference>
<dbReference type="Proteomes" id="UP000790709">
    <property type="component" value="Unassembled WGS sequence"/>
</dbReference>
<organism evidence="1 2">
    <name type="scientific">Leucogyrophana mollusca</name>
    <dbReference type="NCBI Taxonomy" id="85980"/>
    <lineage>
        <taxon>Eukaryota</taxon>
        <taxon>Fungi</taxon>
        <taxon>Dikarya</taxon>
        <taxon>Basidiomycota</taxon>
        <taxon>Agaricomycotina</taxon>
        <taxon>Agaricomycetes</taxon>
        <taxon>Agaricomycetidae</taxon>
        <taxon>Boletales</taxon>
        <taxon>Boletales incertae sedis</taxon>
        <taxon>Leucogyrophana</taxon>
    </lineage>
</organism>
<sequence length="168" mass="18505">MSDSEEISPEALLRLAQSGSQDRITAYFQDDKHGDVLNYQDVTGNTVLHFAVRHGWEDTVDLLTTHDAGCDLDLVNLHSDTPISLAVKLDDEDARRSILRTLILAGASTEGVLNRVSPDVLQEIRDYEQERDEAEAEEEEEEDARPAFDMEDVASDDEGPGGSGSDSE</sequence>
<proteinExistence type="predicted"/>
<gene>
    <name evidence="1" type="ORF">BV22DRAFT_1032430</name>
</gene>
<name>A0ACB8BMM1_9AGAM</name>
<feature type="non-terminal residue" evidence="1">
    <location>
        <position position="1"/>
    </location>
</feature>
<dbReference type="EMBL" id="MU266376">
    <property type="protein sequence ID" value="KAH7926817.1"/>
    <property type="molecule type" value="Genomic_DNA"/>
</dbReference>
<evidence type="ECO:0000313" key="2">
    <source>
        <dbReference type="Proteomes" id="UP000790709"/>
    </source>
</evidence>
<protein>
    <submittedName>
        <fullName evidence="1">Uncharacterized protein</fullName>
    </submittedName>
</protein>
<comment type="caution">
    <text evidence="1">The sequence shown here is derived from an EMBL/GenBank/DDBJ whole genome shotgun (WGS) entry which is preliminary data.</text>
</comment>